<name>I0IRQ7_LEPFC</name>
<dbReference type="OrthoDB" id="5432037at2"/>
<sequence>MPFPAISPYSEKSSSVFLAEVVSVEGPHLTCEHNGQRIPAIRGTSLLIDPVPGDRAVLIEAEEGLFLAIALLSTRSEGTSRSISLDEGLDIRSSGNISISTTEQIRIEGGTIEARAGTCRQSFSNLSIEATTAAITGNLLSFVARKLEQIAKTVETTAHWISSRAHTATKEVETLDRSTSGQTMIESASVISIGAKTTILRSTDLVKIDSDQIHLG</sequence>
<dbReference type="KEGG" id="lfc:LFE_2284"/>
<evidence type="ECO:0000313" key="2">
    <source>
        <dbReference type="Proteomes" id="UP000007382"/>
    </source>
</evidence>
<organism evidence="1 2">
    <name type="scientific">Leptospirillum ferrooxidans (strain C2-3)</name>
    <dbReference type="NCBI Taxonomy" id="1162668"/>
    <lineage>
        <taxon>Bacteria</taxon>
        <taxon>Pseudomonadati</taxon>
        <taxon>Nitrospirota</taxon>
        <taxon>Nitrospiria</taxon>
        <taxon>Nitrospirales</taxon>
        <taxon>Nitrospiraceae</taxon>
        <taxon>Leptospirillum</taxon>
    </lineage>
</organism>
<dbReference type="PATRIC" id="fig|1162668.3.peg.2708"/>
<gene>
    <name evidence="1" type="ordered locus">LFE_2284</name>
</gene>
<reference evidence="2" key="2">
    <citation type="submission" date="2012-03" db="EMBL/GenBank/DDBJ databases">
        <title>The complete genome sequence of the pioneer microbe on fresh volcanic deposit, Leptospirillum ferrooxidans strain C2-3.</title>
        <authorList>
            <person name="Fujimura R."/>
            <person name="Sato Y."/>
            <person name="Nishizawa T."/>
            <person name="Nanba K."/>
            <person name="Oshima K."/>
            <person name="Hattori M."/>
            <person name="Kamijo T."/>
            <person name="Ohta H."/>
        </authorList>
    </citation>
    <scope>NUCLEOTIDE SEQUENCE [LARGE SCALE GENOMIC DNA]</scope>
    <source>
        <strain evidence="2">C2-3</strain>
    </source>
</reference>
<dbReference type="Proteomes" id="UP000007382">
    <property type="component" value="Chromosome"/>
</dbReference>
<dbReference type="RefSeq" id="WP_014450439.1">
    <property type="nucleotide sequence ID" value="NC_017094.1"/>
</dbReference>
<proteinExistence type="predicted"/>
<protein>
    <recommendedName>
        <fullName evidence="3">DUF3540 domain-containing protein</fullName>
    </recommendedName>
</protein>
<dbReference type="Pfam" id="PF12059">
    <property type="entry name" value="DUF3540"/>
    <property type="match status" value="1"/>
</dbReference>
<evidence type="ECO:0000313" key="1">
    <source>
        <dbReference type="EMBL" id="BAM07956.1"/>
    </source>
</evidence>
<reference evidence="1 2" key="1">
    <citation type="journal article" date="2012" name="J. Bacteriol.">
        <title>Complete Genome Sequence of Leptospirillum ferrooxidans Strain C2-3, Isolated from a Fresh Volcanic Ash Deposit on the Island of Miyake, Japan.</title>
        <authorList>
            <person name="Fujimura R."/>
            <person name="Sato Y."/>
            <person name="Nishizawa T."/>
            <person name="Oshima K."/>
            <person name="Kim S.-W."/>
            <person name="Hattori M."/>
            <person name="Kamijo T."/>
            <person name="Ohta H."/>
        </authorList>
    </citation>
    <scope>NUCLEOTIDE SEQUENCE [LARGE SCALE GENOMIC DNA]</scope>
    <source>
        <strain evidence="1 2">C2-3</strain>
    </source>
</reference>
<accession>I0IRQ7</accession>
<dbReference type="STRING" id="1162668.LFE_2284"/>
<dbReference type="AlphaFoldDB" id="I0IRQ7"/>
<dbReference type="HOGENOM" id="CLU_1276344_0_0_0"/>
<evidence type="ECO:0008006" key="3">
    <source>
        <dbReference type="Google" id="ProtNLM"/>
    </source>
</evidence>
<dbReference type="EMBL" id="AP012342">
    <property type="protein sequence ID" value="BAM07956.1"/>
    <property type="molecule type" value="Genomic_DNA"/>
</dbReference>
<keyword evidence="2" id="KW-1185">Reference proteome</keyword>
<dbReference type="InterPro" id="IPR021927">
    <property type="entry name" value="DUF3540"/>
</dbReference>